<dbReference type="EMBL" id="ML977507">
    <property type="protein sequence ID" value="KAF2129192.1"/>
    <property type="molecule type" value="Genomic_DNA"/>
</dbReference>
<feature type="chain" id="PRO_5025607325" description="Ecp2 effector protein domain-containing protein" evidence="1">
    <location>
        <begin position="16"/>
        <end position="184"/>
    </location>
</feature>
<evidence type="ECO:0000313" key="3">
    <source>
        <dbReference type="Proteomes" id="UP000799771"/>
    </source>
</evidence>
<accession>A0A6A6AB82</accession>
<reference evidence="2" key="1">
    <citation type="journal article" date="2020" name="Stud. Mycol.">
        <title>101 Dothideomycetes genomes: a test case for predicting lifestyles and emergence of pathogens.</title>
        <authorList>
            <person name="Haridas S."/>
            <person name="Albert R."/>
            <person name="Binder M."/>
            <person name="Bloem J."/>
            <person name="Labutti K."/>
            <person name="Salamov A."/>
            <person name="Andreopoulos B."/>
            <person name="Baker S."/>
            <person name="Barry K."/>
            <person name="Bills G."/>
            <person name="Bluhm B."/>
            <person name="Cannon C."/>
            <person name="Castanera R."/>
            <person name="Culley D."/>
            <person name="Daum C."/>
            <person name="Ezra D."/>
            <person name="Gonzalez J."/>
            <person name="Henrissat B."/>
            <person name="Kuo A."/>
            <person name="Liang C."/>
            <person name="Lipzen A."/>
            <person name="Lutzoni F."/>
            <person name="Magnuson J."/>
            <person name="Mondo S."/>
            <person name="Nolan M."/>
            <person name="Ohm R."/>
            <person name="Pangilinan J."/>
            <person name="Park H.-J."/>
            <person name="Ramirez L."/>
            <person name="Alfaro M."/>
            <person name="Sun H."/>
            <person name="Tritt A."/>
            <person name="Yoshinaga Y."/>
            <person name="Zwiers L.-H."/>
            <person name="Turgeon B."/>
            <person name="Goodwin S."/>
            <person name="Spatafora J."/>
            <person name="Crous P."/>
            <person name="Grigoriev I."/>
        </authorList>
    </citation>
    <scope>NUCLEOTIDE SEQUENCE</scope>
    <source>
        <strain evidence="2">CBS 119687</strain>
    </source>
</reference>
<organism evidence="2 3">
    <name type="scientific">Dothidotthia symphoricarpi CBS 119687</name>
    <dbReference type="NCBI Taxonomy" id="1392245"/>
    <lineage>
        <taxon>Eukaryota</taxon>
        <taxon>Fungi</taxon>
        <taxon>Dikarya</taxon>
        <taxon>Ascomycota</taxon>
        <taxon>Pezizomycotina</taxon>
        <taxon>Dothideomycetes</taxon>
        <taxon>Pleosporomycetidae</taxon>
        <taxon>Pleosporales</taxon>
        <taxon>Dothidotthiaceae</taxon>
        <taxon>Dothidotthia</taxon>
    </lineage>
</organism>
<dbReference type="GeneID" id="54412427"/>
<dbReference type="Proteomes" id="UP000799771">
    <property type="component" value="Unassembled WGS sequence"/>
</dbReference>
<feature type="signal peptide" evidence="1">
    <location>
        <begin position="1"/>
        <end position="15"/>
    </location>
</feature>
<keyword evidence="1" id="KW-0732">Signal</keyword>
<keyword evidence="3" id="KW-1185">Reference proteome</keyword>
<evidence type="ECO:0000313" key="2">
    <source>
        <dbReference type="EMBL" id="KAF2129192.1"/>
    </source>
</evidence>
<evidence type="ECO:0000256" key="1">
    <source>
        <dbReference type="SAM" id="SignalP"/>
    </source>
</evidence>
<name>A0A6A6AB82_9PLEO</name>
<gene>
    <name evidence="2" type="ORF">P153DRAFT_404235</name>
</gene>
<dbReference type="OrthoDB" id="5006988at2759"/>
<protein>
    <recommendedName>
        <fullName evidence="4">Ecp2 effector protein domain-containing protein</fullName>
    </recommendedName>
</protein>
<evidence type="ECO:0008006" key="4">
    <source>
        <dbReference type="Google" id="ProtNLM"/>
    </source>
</evidence>
<sequence length="184" mass="19740">MRASTLLLLLPATLAASYVIPNDTKDGVYATYTDDSGNEVHELIGKGVEVQSAESTIEARDNRTWQTWCGCGIGLDHGNTDAAVQDLKNQIGPNQINQNNVNYYSIRGNVVAFSCIQEAWFTTSEASYLTNAFAEITSRCGWYIAGTAQLSPDGAADPSVVGYMQYSNGLNFCGNAASSNRASC</sequence>
<proteinExistence type="predicted"/>
<dbReference type="AlphaFoldDB" id="A0A6A6AB82"/>
<dbReference type="RefSeq" id="XP_033523581.1">
    <property type="nucleotide sequence ID" value="XM_033671995.1"/>
</dbReference>